<accession>V9XSA1</accession>
<dbReference type="PROSITE" id="PS00080">
    <property type="entry name" value="MULTICOPPER_OXIDASE2"/>
    <property type="match status" value="1"/>
</dbReference>
<reference evidence="12" key="1">
    <citation type="journal article" date="2015" name="Gene">
        <title>The multigene family of fungal laccases and their expression in the white rot basidiomycete Flammulina velutipes.</title>
        <authorList>
            <person name="Wang W."/>
            <person name="Liu F."/>
            <person name="Jiang Y."/>
            <person name="Wu G."/>
            <person name="Guo L."/>
            <person name="Chen R."/>
            <person name="Chen B."/>
            <person name="Lu Y."/>
            <person name="Dai Y."/>
            <person name="Xie B."/>
        </authorList>
    </citation>
    <scope>NUCLEOTIDE SEQUENCE</scope>
    <source>
        <strain evidence="12">W23</strain>
    </source>
</reference>
<dbReference type="InterPro" id="IPR011706">
    <property type="entry name" value="Cu-oxidase_C"/>
</dbReference>
<evidence type="ECO:0000259" key="10">
    <source>
        <dbReference type="Pfam" id="PF07731"/>
    </source>
</evidence>
<evidence type="ECO:0000256" key="8">
    <source>
        <dbReference type="SAM" id="SignalP"/>
    </source>
</evidence>
<evidence type="ECO:0000256" key="1">
    <source>
        <dbReference type="ARBA" id="ARBA00010609"/>
    </source>
</evidence>
<dbReference type="PANTHER" id="PTHR11709:SF488">
    <property type="entry name" value="LACCASE-RELATED"/>
    <property type="match status" value="1"/>
</dbReference>
<feature type="chain" id="PRO_5004784445" evidence="8">
    <location>
        <begin position="23"/>
        <end position="642"/>
    </location>
</feature>
<feature type="domain" description="Plastocyanin-like" evidence="11">
    <location>
        <begin position="43"/>
        <end position="155"/>
    </location>
</feature>
<name>V9XSA1_FLAVE</name>
<evidence type="ECO:0000259" key="11">
    <source>
        <dbReference type="Pfam" id="PF07732"/>
    </source>
</evidence>
<dbReference type="SUPFAM" id="SSF49503">
    <property type="entry name" value="Cupredoxins"/>
    <property type="match status" value="3"/>
</dbReference>
<dbReference type="InterPro" id="IPR045087">
    <property type="entry name" value="Cu-oxidase_fam"/>
</dbReference>
<sequence>MLSLHLLSTLSLAFSLFSSTSATPLLNVNVDVDSVVTYDLVVSEGLYNPDGGKDRLVYFMNGKFGSEMITIDEGDILELHVTSNISLPFTLHGHGLHQTGTPWMDGVPGVTQPMIQPGASFTYRYNVDQYGFYHLHAHSKNMQDDGLFMGLTVRPSISRPAPFAQISSDVLDQTQLAAAALDSHSLLLADWRHYTSGEILKIWEESNIEPLCVKSILVNGQGSMVCPPADELAPVAALKGLGNVTAMGCLFPDSPMLNPPTPGFGPESDISKMPVDMYETCDVENVGAPLHTVNVDNTLTSWAVLDFVNAGGLWEHRVSIDEHPMYVFAVEGEYLNVTEPVDAIVLASGMRAQVAIKLDKAPGSAYTIRIAANVAPQMISGYAVLQYASLDGTTAEFVKAEGYPALPPSKPSVHYSGALLTTATGLSHNATDFDDFGTGAAPFVASSPPGNDQVAQTFFFDMSRPNGTIWAMNDTGLHQSLYEDNGPLIWDSVWRSVAADKSGVLGAHSIDFVNQKDAVIDLVFVVNENSPPHPIHKHFNKFWVIGSGAGSFNWTSVAEAAQAIPENFNFVNPPVRDGFNTPPAKAAAGGSWLAIRYIASDVGPMTVHCHISQHAAGGMVAVLLQSMDQLQVPAEYADPSSA</sequence>
<dbReference type="GO" id="GO:0052716">
    <property type="term" value="F:hydroquinone:oxygen oxidoreductase activity"/>
    <property type="evidence" value="ECO:0007669"/>
    <property type="project" value="UniProtKB-EC"/>
</dbReference>
<keyword evidence="3 8" id="KW-0732">Signal</keyword>
<keyword evidence="5" id="KW-0186">Copper</keyword>
<dbReference type="EC" id="1.10.3.2" evidence="12"/>
<feature type="domain" description="Plastocyanin-like" evidence="10">
    <location>
        <begin position="507"/>
        <end position="626"/>
    </location>
</feature>
<evidence type="ECO:0000256" key="6">
    <source>
        <dbReference type="ARBA" id="ARBA00023157"/>
    </source>
</evidence>
<dbReference type="InterPro" id="IPR002355">
    <property type="entry name" value="Cu_oxidase_Cu_BS"/>
</dbReference>
<evidence type="ECO:0000256" key="3">
    <source>
        <dbReference type="ARBA" id="ARBA00022729"/>
    </source>
</evidence>
<dbReference type="Pfam" id="PF07731">
    <property type="entry name" value="Cu-oxidase_2"/>
    <property type="match status" value="1"/>
</dbReference>
<dbReference type="SMR" id="V9XSA1"/>
<feature type="signal peptide" evidence="8">
    <location>
        <begin position="1"/>
        <end position="22"/>
    </location>
</feature>
<gene>
    <name evidence="12" type="primary">lac4</name>
</gene>
<dbReference type="InterPro" id="IPR011707">
    <property type="entry name" value="Cu-oxidase-like_N"/>
</dbReference>
<protein>
    <submittedName>
        <fullName evidence="12">Putative laccase 4</fullName>
        <ecNumber evidence="12">1.10.3.2</ecNumber>
    </submittedName>
</protein>
<dbReference type="AlphaFoldDB" id="V9XSA1"/>
<dbReference type="GO" id="GO:0005507">
    <property type="term" value="F:copper ion binding"/>
    <property type="evidence" value="ECO:0007669"/>
    <property type="project" value="InterPro"/>
</dbReference>
<dbReference type="InterPro" id="IPR008972">
    <property type="entry name" value="Cupredoxin"/>
</dbReference>
<keyword evidence="4 12" id="KW-0560">Oxidoreductase</keyword>
<evidence type="ECO:0000256" key="7">
    <source>
        <dbReference type="ARBA" id="ARBA00023180"/>
    </source>
</evidence>
<keyword evidence="6" id="KW-1015">Disulfide bond</keyword>
<dbReference type="Gene3D" id="2.60.40.420">
    <property type="entry name" value="Cupredoxins - blue copper proteins"/>
    <property type="match status" value="3"/>
</dbReference>
<organism evidence="12">
    <name type="scientific">Flammulina velutipes</name>
    <name type="common">Agaricus velutipes</name>
    <dbReference type="NCBI Taxonomy" id="38945"/>
    <lineage>
        <taxon>Eukaryota</taxon>
        <taxon>Fungi</taxon>
        <taxon>Dikarya</taxon>
        <taxon>Basidiomycota</taxon>
        <taxon>Agaricomycotina</taxon>
        <taxon>Agaricomycetes</taxon>
        <taxon>Agaricomycetidae</taxon>
        <taxon>Agaricales</taxon>
        <taxon>Marasmiineae</taxon>
        <taxon>Physalacriaceae</taxon>
        <taxon>Flammulina</taxon>
    </lineage>
</organism>
<dbReference type="InterPro" id="IPR001117">
    <property type="entry name" value="Cu-oxidase_2nd"/>
</dbReference>
<comment type="similarity">
    <text evidence="1">Belongs to the multicopper oxidase family.</text>
</comment>
<dbReference type="EMBL" id="KF557727">
    <property type="protein sequence ID" value="AHD24917.1"/>
    <property type="molecule type" value="Genomic_DNA"/>
</dbReference>
<keyword evidence="2" id="KW-0479">Metal-binding</keyword>
<proteinExistence type="inferred from homology"/>
<dbReference type="Pfam" id="PF00394">
    <property type="entry name" value="Cu-oxidase"/>
    <property type="match status" value="1"/>
</dbReference>
<dbReference type="Pfam" id="PF07732">
    <property type="entry name" value="Cu-oxidase_3"/>
    <property type="match status" value="1"/>
</dbReference>
<keyword evidence="7" id="KW-0325">Glycoprotein</keyword>
<evidence type="ECO:0000256" key="2">
    <source>
        <dbReference type="ARBA" id="ARBA00022723"/>
    </source>
</evidence>
<evidence type="ECO:0000256" key="4">
    <source>
        <dbReference type="ARBA" id="ARBA00023002"/>
    </source>
</evidence>
<evidence type="ECO:0000259" key="9">
    <source>
        <dbReference type="Pfam" id="PF00394"/>
    </source>
</evidence>
<dbReference type="CDD" id="cd13876">
    <property type="entry name" value="CuRO_2_Abr2_like"/>
    <property type="match status" value="1"/>
</dbReference>
<feature type="domain" description="Plastocyanin-like" evidence="9">
    <location>
        <begin position="184"/>
        <end position="388"/>
    </location>
</feature>
<dbReference type="PANTHER" id="PTHR11709">
    <property type="entry name" value="MULTI-COPPER OXIDASE"/>
    <property type="match status" value="1"/>
</dbReference>
<evidence type="ECO:0000313" key="12">
    <source>
        <dbReference type="EMBL" id="AHD24917.1"/>
    </source>
</evidence>
<evidence type="ECO:0000256" key="5">
    <source>
        <dbReference type="ARBA" id="ARBA00023008"/>
    </source>
</evidence>